<dbReference type="Proteomes" id="UP000050909">
    <property type="component" value="Unassembled WGS sequence"/>
</dbReference>
<accession>A0A0R1GX07</accession>
<dbReference type="SMART" id="SM00860">
    <property type="entry name" value="SMI1_KNR4"/>
    <property type="match status" value="1"/>
</dbReference>
<comment type="caution">
    <text evidence="2">The sequence shown here is derived from an EMBL/GenBank/DDBJ whole genome shotgun (WGS) entry which is preliminary data.</text>
</comment>
<protein>
    <recommendedName>
        <fullName evidence="1">Knr4/Smi1-like domain-containing protein</fullName>
    </recommendedName>
</protein>
<dbReference type="PATRIC" id="fig|1423722.3.peg.577"/>
<name>A0A0R1GX07_9LACO</name>
<gene>
    <name evidence="2" type="ORF">FC62_GL000567</name>
</gene>
<dbReference type="EMBL" id="AZCV01000001">
    <property type="protein sequence ID" value="KRK38875.1"/>
    <property type="molecule type" value="Genomic_DNA"/>
</dbReference>
<dbReference type="Gene3D" id="3.40.1580.10">
    <property type="entry name" value="SMI1/KNR4-like"/>
    <property type="match status" value="1"/>
</dbReference>
<keyword evidence="3" id="KW-1185">Reference proteome</keyword>
<sequence>MVSAELKLIIDELSTQGKMIFHEETTEEKITTFEKENNVVLPSKYKEWLQLSDGGEFFLPAGIQLYGIEHKPVINVNDNSRPNDDYIVIGALASGDPIICAKNSEKIAIYNQEAGRIEDDEVYDDFIVFLKHLHDLLGIGG</sequence>
<reference evidence="2 3" key="1">
    <citation type="journal article" date="2015" name="Genome Announc.">
        <title>Expanding the biotechnology potential of lactobacilli through comparative genomics of 213 strains and associated genera.</title>
        <authorList>
            <person name="Sun Z."/>
            <person name="Harris H.M."/>
            <person name="McCann A."/>
            <person name="Guo C."/>
            <person name="Argimon S."/>
            <person name="Zhang W."/>
            <person name="Yang X."/>
            <person name="Jeffery I.B."/>
            <person name="Cooney J.C."/>
            <person name="Kagawa T.F."/>
            <person name="Liu W."/>
            <person name="Song Y."/>
            <person name="Salvetti E."/>
            <person name="Wrobel A."/>
            <person name="Rasinkangas P."/>
            <person name="Parkhill J."/>
            <person name="Rea M.C."/>
            <person name="O'Sullivan O."/>
            <person name="Ritari J."/>
            <person name="Douillard F.P."/>
            <person name="Paul Ross R."/>
            <person name="Yang R."/>
            <person name="Briner A.E."/>
            <person name="Felis G.E."/>
            <person name="de Vos W.M."/>
            <person name="Barrangou R."/>
            <person name="Klaenhammer T.R."/>
            <person name="Caufield P.W."/>
            <person name="Cui Y."/>
            <person name="Zhang H."/>
            <person name="O'Toole P.W."/>
        </authorList>
    </citation>
    <scope>NUCLEOTIDE SEQUENCE [LARGE SCALE GENOMIC DNA]</scope>
    <source>
        <strain evidence="2 3">DSM 20534</strain>
    </source>
</reference>
<evidence type="ECO:0000313" key="2">
    <source>
        <dbReference type="EMBL" id="KRK38875.1"/>
    </source>
</evidence>
<dbReference type="Pfam" id="PF09346">
    <property type="entry name" value="SMI1_KNR4"/>
    <property type="match status" value="1"/>
</dbReference>
<proteinExistence type="predicted"/>
<dbReference type="InterPro" id="IPR037883">
    <property type="entry name" value="Knr4/Smi1-like_sf"/>
</dbReference>
<dbReference type="SUPFAM" id="SSF160631">
    <property type="entry name" value="SMI1/KNR4-like"/>
    <property type="match status" value="1"/>
</dbReference>
<dbReference type="AlphaFoldDB" id="A0A0R1GX07"/>
<evidence type="ECO:0000313" key="3">
    <source>
        <dbReference type="Proteomes" id="UP000050909"/>
    </source>
</evidence>
<organism evidence="2 3">
    <name type="scientific">Amylolactobacillus amylotrophicus DSM 20534</name>
    <dbReference type="NCBI Taxonomy" id="1423722"/>
    <lineage>
        <taxon>Bacteria</taxon>
        <taxon>Bacillati</taxon>
        <taxon>Bacillota</taxon>
        <taxon>Bacilli</taxon>
        <taxon>Lactobacillales</taxon>
        <taxon>Lactobacillaceae</taxon>
        <taxon>Amylolactobacillus</taxon>
    </lineage>
</organism>
<evidence type="ECO:0000259" key="1">
    <source>
        <dbReference type="SMART" id="SM00860"/>
    </source>
</evidence>
<dbReference type="InterPro" id="IPR018958">
    <property type="entry name" value="Knr4/Smi1-like_dom"/>
</dbReference>
<dbReference type="RefSeq" id="WP_056945929.1">
    <property type="nucleotide sequence ID" value="NZ_AZCV01000001.1"/>
</dbReference>
<feature type="domain" description="Knr4/Smi1-like" evidence="1">
    <location>
        <begin position="24"/>
        <end position="132"/>
    </location>
</feature>